<proteinExistence type="predicted"/>
<dbReference type="EMBL" id="BORB01000013">
    <property type="protein sequence ID" value="GIN57620.1"/>
    <property type="molecule type" value="Genomic_DNA"/>
</dbReference>
<dbReference type="Proteomes" id="UP000679950">
    <property type="component" value="Unassembled WGS sequence"/>
</dbReference>
<keyword evidence="2" id="KW-1185">Reference proteome</keyword>
<gene>
    <name evidence="1" type="ORF">J8TS2_19390</name>
</gene>
<evidence type="ECO:0008006" key="3">
    <source>
        <dbReference type="Google" id="ProtNLM"/>
    </source>
</evidence>
<evidence type="ECO:0000313" key="1">
    <source>
        <dbReference type="EMBL" id="GIN57620.1"/>
    </source>
</evidence>
<name>A0ABQ4KI27_9BACI</name>
<dbReference type="PROSITE" id="PS51257">
    <property type="entry name" value="PROKAR_LIPOPROTEIN"/>
    <property type="match status" value="1"/>
</dbReference>
<sequence length="125" mass="14212">MWRFIFLSIIFILITGCGQKIPEPESFTAEASELGKKDSDIQVQHFVEGNRVKVECFVPEVSFNNADRNSAKINVYIDGEFHDEYDTAAFVIKNLEAGSHKMKIEVVGLNEQTFQLSKSFEVTIF</sequence>
<comment type="caution">
    <text evidence="1">The sequence shown here is derived from an EMBL/GenBank/DDBJ whole genome shotgun (WGS) entry which is preliminary data.</text>
</comment>
<accession>A0ABQ4KI27</accession>
<dbReference type="RefSeq" id="WP_158320468.1">
    <property type="nucleotide sequence ID" value="NZ_BORB01000013.1"/>
</dbReference>
<evidence type="ECO:0000313" key="2">
    <source>
        <dbReference type="Proteomes" id="UP000679950"/>
    </source>
</evidence>
<organism evidence="1 2">
    <name type="scientific">Lederbergia ruris</name>
    <dbReference type="NCBI Taxonomy" id="217495"/>
    <lineage>
        <taxon>Bacteria</taxon>
        <taxon>Bacillati</taxon>
        <taxon>Bacillota</taxon>
        <taxon>Bacilli</taxon>
        <taxon>Bacillales</taxon>
        <taxon>Bacillaceae</taxon>
        <taxon>Lederbergia</taxon>
    </lineage>
</organism>
<protein>
    <recommendedName>
        <fullName evidence="3">Lipoprotein</fullName>
    </recommendedName>
</protein>
<reference evidence="1 2" key="1">
    <citation type="submission" date="2021-03" db="EMBL/GenBank/DDBJ databases">
        <title>Antimicrobial resistance genes in bacteria isolated from Japanese honey, and their potential for conferring macrolide and lincosamide resistance in the American foulbrood pathogen Paenibacillus larvae.</title>
        <authorList>
            <person name="Okamoto M."/>
            <person name="Kumagai M."/>
            <person name="Kanamori H."/>
            <person name="Takamatsu D."/>
        </authorList>
    </citation>
    <scope>NUCLEOTIDE SEQUENCE [LARGE SCALE GENOMIC DNA]</scope>
    <source>
        <strain evidence="1 2">J8TS2</strain>
    </source>
</reference>